<dbReference type="Pfam" id="PF00445">
    <property type="entry name" value="Ribonuclease_T2"/>
    <property type="match status" value="1"/>
</dbReference>
<comment type="caution">
    <text evidence="4">The sequence shown here is derived from an EMBL/GenBank/DDBJ whole genome shotgun (WGS) entry which is preliminary data.</text>
</comment>
<dbReference type="PANTHER" id="PTHR11240">
    <property type="entry name" value="RIBONUCLEASE T2"/>
    <property type="match status" value="1"/>
</dbReference>
<dbReference type="PROSITE" id="PS00531">
    <property type="entry name" value="RNASE_T2_2"/>
    <property type="match status" value="1"/>
</dbReference>
<dbReference type="PROSITE" id="PS00530">
    <property type="entry name" value="RNASE_T2_1"/>
    <property type="match status" value="1"/>
</dbReference>
<gene>
    <name evidence="4" type="ORF">I2H38_13255</name>
</gene>
<dbReference type="SUPFAM" id="SSF55895">
    <property type="entry name" value="Ribonuclease Rh-like"/>
    <property type="match status" value="1"/>
</dbReference>
<evidence type="ECO:0000313" key="4">
    <source>
        <dbReference type="EMBL" id="MBF9234342.1"/>
    </source>
</evidence>
<dbReference type="InterPro" id="IPR018188">
    <property type="entry name" value="RNase_T2_His_AS_1"/>
</dbReference>
<dbReference type="GO" id="GO:0003723">
    <property type="term" value="F:RNA binding"/>
    <property type="evidence" value="ECO:0007669"/>
    <property type="project" value="InterPro"/>
</dbReference>
<comment type="similarity">
    <text evidence="1 2">Belongs to the RNase T2 family.</text>
</comment>
<evidence type="ECO:0000313" key="5">
    <source>
        <dbReference type="Proteomes" id="UP000599312"/>
    </source>
</evidence>
<feature type="chain" id="PRO_5037250365" evidence="3">
    <location>
        <begin position="29"/>
        <end position="228"/>
    </location>
</feature>
<evidence type="ECO:0000256" key="2">
    <source>
        <dbReference type="RuleBase" id="RU004328"/>
    </source>
</evidence>
<dbReference type="GO" id="GO:0033897">
    <property type="term" value="F:ribonuclease T2 activity"/>
    <property type="evidence" value="ECO:0007669"/>
    <property type="project" value="InterPro"/>
</dbReference>
<dbReference type="AlphaFoldDB" id="A0A931BNC9"/>
<accession>A0A931BNC9</accession>
<dbReference type="Gene3D" id="3.90.730.10">
    <property type="entry name" value="Ribonuclease T2-like"/>
    <property type="match status" value="1"/>
</dbReference>
<organism evidence="4 5">
    <name type="scientific">Microvirga alba</name>
    <dbReference type="NCBI Taxonomy" id="2791025"/>
    <lineage>
        <taxon>Bacteria</taxon>
        <taxon>Pseudomonadati</taxon>
        <taxon>Pseudomonadota</taxon>
        <taxon>Alphaproteobacteria</taxon>
        <taxon>Hyphomicrobiales</taxon>
        <taxon>Methylobacteriaceae</taxon>
        <taxon>Microvirga</taxon>
    </lineage>
</organism>
<name>A0A931BNC9_9HYPH</name>
<keyword evidence="3" id="KW-0732">Signal</keyword>
<evidence type="ECO:0000256" key="3">
    <source>
        <dbReference type="SAM" id="SignalP"/>
    </source>
</evidence>
<reference evidence="4" key="1">
    <citation type="submission" date="2020-11" db="EMBL/GenBank/DDBJ databases">
        <authorList>
            <person name="Kim M.K."/>
        </authorList>
    </citation>
    <scope>NUCLEOTIDE SEQUENCE</scope>
    <source>
        <strain evidence="4">BT350</strain>
    </source>
</reference>
<dbReference type="InterPro" id="IPR036430">
    <property type="entry name" value="RNase_T2-like_sf"/>
</dbReference>
<proteinExistence type="inferred from homology"/>
<dbReference type="PANTHER" id="PTHR11240:SF22">
    <property type="entry name" value="RIBONUCLEASE T2"/>
    <property type="match status" value="1"/>
</dbReference>
<dbReference type="GO" id="GO:0006401">
    <property type="term" value="P:RNA catabolic process"/>
    <property type="evidence" value="ECO:0007669"/>
    <property type="project" value="TreeGrafter"/>
</dbReference>
<protein>
    <submittedName>
        <fullName evidence="4">Ribonuclease T2</fullName>
    </submittedName>
</protein>
<dbReference type="EMBL" id="JADQDO010000006">
    <property type="protein sequence ID" value="MBF9234342.1"/>
    <property type="molecule type" value="Genomic_DNA"/>
</dbReference>
<dbReference type="InterPro" id="IPR039378">
    <property type="entry name" value="RNase_T2_prok"/>
</dbReference>
<keyword evidence="5" id="KW-1185">Reference proteome</keyword>
<dbReference type="InterPro" id="IPR001568">
    <property type="entry name" value="RNase_T2-like"/>
</dbReference>
<sequence>MQAGAALISRWCLIVAGTCFLAAFPSIAQTIRETRGGPAGEFDFYVLALSWSPGFCQTTGSAHGRKQCEEGNGLGFVVHGLWPQNERGYPSFCEPSGRFVPRAVIGEAHGLFPDDNLARYQWRKHGTCTGESPSGYFRAVQRARDRVRIPESLARLQSDVKVMPIEVERAFAEANPGLRPEMMSVACGRRLFQEIRICLDRDLRGFHQCPQVDRDACRGGEITIPAIR</sequence>
<dbReference type="CDD" id="cd01062">
    <property type="entry name" value="RNase_T2_prok"/>
    <property type="match status" value="1"/>
</dbReference>
<feature type="signal peptide" evidence="3">
    <location>
        <begin position="1"/>
        <end position="28"/>
    </location>
</feature>
<dbReference type="InterPro" id="IPR033130">
    <property type="entry name" value="RNase_T2_His_AS_2"/>
</dbReference>
<dbReference type="Proteomes" id="UP000599312">
    <property type="component" value="Unassembled WGS sequence"/>
</dbReference>
<evidence type="ECO:0000256" key="1">
    <source>
        <dbReference type="ARBA" id="ARBA00007469"/>
    </source>
</evidence>